<keyword evidence="2 6" id="KW-0819">tRNA processing</keyword>
<dbReference type="Pfam" id="PF01926">
    <property type="entry name" value="MMR_HSR1"/>
    <property type="match status" value="1"/>
</dbReference>
<feature type="binding site" evidence="6">
    <location>
        <begin position="274"/>
        <end position="277"/>
    </location>
    <ligand>
        <name>GTP</name>
        <dbReference type="ChEBI" id="CHEBI:37565"/>
    </ligand>
</feature>
<feature type="binding site" evidence="6">
    <location>
        <begin position="249"/>
        <end position="255"/>
    </location>
    <ligand>
        <name>GTP</name>
        <dbReference type="ChEBI" id="CHEBI:37565"/>
    </ligand>
</feature>
<dbReference type="NCBIfam" id="TIGR00231">
    <property type="entry name" value="small_GTP"/>
    <property type="match status" value="1"/>
</dbReference>
<feature type="binding site" evidence="6">
    <location>
        <position position="251"/>
    </location>
    <ligand>
        <name>K(+)</name>
        <dbReference type="ChEBI" id="CHEBI:29103"/>
    </ligand>
</feature>
<dbReference type="PANTHER" id="PTHR42714">
    <property type="entry name" value="TRNA MODIFICATION GTPASE GTPBP3"/>
    <property type="match status" value="1"/>
</dbReference>
<dbReference type="PANTHER" id="PTHR42714:SF2">
    <property type="entry name" value="TRNA MODIFICATION GTPASE GTPBP3, MITOCHONDRIAL"/>
    <property type="match status" value="1"/>
</dbReference>
<feature type="binding site" evidence="6">
    <location>
        <position position="234"/>
    </location>
    <ligand>
        <name>Mg(2+)</name>
        <dbReference type="ChEBI" id="CHEBI:18420"/>
    </ligand>
</feature>
<evidence type="ECO:0000259" key="8">
    <source>
        <dbReference type="PROSITE" id="PS51709"/>
    </source>
</evidence>
<comment type="function">
    <text evidence="6">Exhibits a very high intrinsic GTPase hydrolysis rate. Involved in the addition of a carboxymethylaminomethyl (cmnm) group at the wobble position (U34) of certain tRNAs, forming tRNA-cmnm(5)s(2)U34.</text>
</comment>
<keyword evidence="6" id="KW-0479">Metal-binding</keyword>
<organism evidence="9 10">
    <name type="scientific">Bacillus salitolerans</name>
    <dbReference type="NCBI Taxonomy" id="1437434"/>
    <lineage>
        <taxon>Bacteria</taxon>
        <taxon>Bacillati</taxon>
        <taxon>Bacillota</taxon>
        <taxon>Bacilli</taxon>
        <taxon>Bacillales</taxon>
        <taxon>Bacillaceae</taxon>
        <taxon>Bacillus</taxon>
    </lineage>
</organism>
<feature type="binding site" evidence="6">
    <location>
        <position position="123"/>
    </location>
    <ligand>
        <name>(6S)-5-formyl-5,6,7,8-tetrahydrofolate</name>
        <dbReference type="ChEBI" id="CHEBI:57457"/>
    </ligand>
</feature>
<dbReference type="Gene3D" id="3.40.50.300">
    <property type="entry name" value="P-loop containing nucleotide triphosphate hydrolases"/>
    <property type="match status" value="1"/>
</dbReference>
<evidence type="ECO:0000256" key="4">
    <source>
        <dbReference type="ARBA" id="ARBA00022958"/>
    </source>
</evidence>
<dbReference type="SUPFAM" id="SSF52540">
    <property type="entry name" value="P-loop containing nucleoside triphosphate hydrolases"/>
    <property type="match status" value="1"/>
</dbReference>
<proteinExistence type="inferred from homology"/>
<dbReference type="PROSITE" id="PS51709">
    <property type="entry name" value="G_TRME"/>
    <property type="match status" value="1"/>
</dbReference>
<dbReference type="InterPro" id="IPR027368">
    <property type="entry name" value="MnmE_dom2"/>
</dbReference>
<comment type="cofactor">
    <cofactor evidence="6">
        <name>K(+)</name>
        <dbReference type="ChEBI" id="CHEBI:29103"/>
    </cofactor>
    <text evidence="6">Binds 1 potassium ion per subunit.</text>
</comment>
<dbReference type="InterPro" id="IPR027266">
    <property type="entry name" value="TrmE/GcvT-like"/>
</dbReference>
<feature type="binding site" evidence="6">
    <location>
        <position position="249"/>
    </location>
    <ligand>
        <name>K(+)</name>
        <dbReference type="ChEBI" id="CHEBI:29103"/>
    </ligand>
</feature>
<reference evidence="10" key="1">
    <citation type="journal article" date="2019" name="Int. J. Syst. Evol. Microbiol.">
        <title>The Global Catalogue of Microorganisms (GCM) 10K type strain sequencing project: providing services to taxonomists for standard genome sequencing and annotation.</title>
        <authorList>
            <consortium name="The Broad Institute Genomics Platform"/>
            <consortium name="The Broad Institute Genome Sequencing Center for Infectious Disease"/>
            <person name="Wu L."/>
            <person name="Ma J."/>
        </authorList>
    </citation>
    <scope>NUCLEOTIDE SEQUENCE [LARGE SCALE GENOMIC DNA]</scope>
    <source>
        <strain evidence="10">CCUG 49339</strain>
    </source>
</reference>
<dbReference type="InterPro" id="IPR025867">
    <property type="entry name" value="MnmE_helical"/>
</dbReference>
<accession>A0ABW4LLP7</accession>
<keyword evidence="6" id="KW-0963">Cytoplasm</keyword>
<dbReference type="InterPro" id="IPR004520">
    <property type="entry name" value="GTPase_MnmE"/>
</dbReference>
<dbReference type="InterPro" id="IPR005225">
    <property type="entry name" value="Small_GTP-bd"/>
</dbReference>
<sequence length="458" mass="50591">MDFDTIAAISTPMGEGAIAIVRVSGPESIGIASKIFKGKPLHEVPSHTIHYGHIMEPDTKQVVEEVMVSVLKGPKTFTREDIVEINCHGGLVSVNKVLQLVLESGARLAEPGEFTKRAFLNGRIDLSQAEAVMDLIRAKTDRAMNVAIHQMEGRLSTLIKRLRQELLETLAHIEVNIDYPEYDDVEEMTHSVLIQKATKVQEEIKRLLVTSQQGKILREGLSTVIIGRPNVGKSSLLNSLVQENKAIVTDIPGTTRDVIEEYVNVRGVPLRLLDTAGIRETEDIVERIGVERSRKVLKEADLILLVLNYNDELSDEDEKLFQAVEGMDVIVIVNKTDLPSKINMNRVKELAKNHPLVTTSLLEDVGVDQLEEAIASLFFAGSIEAHDITYVSNSRHIALLTQANKAIGDSISGIQTGIPIDLVQIDLTRAWELLGEIIGDAVHESLIDQLFSQFCLGK</sequence>
<evidence type="ECO:0000256" key="2">
    <source>
        <dbReference type="ARBA" id="ARBA00022694"/>
    </source>
</evidence>
<comment type="subunit">
    <text evidence="6">Homodimer. Heterotetramer of two MnmE and two MnmG subunits.</text>
</comment>
<feature type="binding site" evidence="6">
    <location>
        <position position="255"/>
    </location>
    <ligand>
        <name>Mg(2+)</name>
        <dbReference type="ChEBI" id="CHEBI:18420"/>
    </ligand>
</feature>
<keyword evidence="4 6" id="KW-0630">Potassium</keyword>
<dbReference type="NCBIfam" id="TIGR00450">
    <property type="entry name" value="mnmE_trmE_thdF"/>
    <property type="match status" value="1"/>
</dbReference>
<keyword evidence="5 6" id="KW-0342">GTP-binding</keyword>
<feature type="binding site" evidence="6">
    <location>
        <position position="84"/>
    </location>
    <ligand>
        <name>(6S)-5-formyl-5,6,7,8-tetrahydrofolate</name>
        <dbReference type="ChEBI" id="CHEBI:57457"/>
    </ligand>
</feature>
<dbReference type="PRINTS" id="PR00449">
    <property type="entry name" value="RASTRNSFRMNG"/>
</dbReference>
<dbReference type="InterPro" id="IPR006073">
    <property type="entry name" value="GTP-bd"/>
</dbReference>
<feature type="domain" description="TrmE-type G" evidence="8">
    <location>
        <begin position="220"/>
        <end position="379"/>
    </location>
</feature>
<comment type="similarity">
    <text evidence="1 6 7">Belongs to the TRAFAC class TrmE-Era-EngA-EngB-Septin-like GTPase superfamily. TrmE GTPase family.</text>
</comment>
<gene>
    <name evidence="6 9" type="primary">mnmE</name>
    <name evidence="6" type="synonym">trmE</name>
    <name evidence="9" type="ORF">ACFSCX_00065</name>
</gene>
<keyword evidence="6" id="KW-0378">Hydrolase</keyword>
<keyword evidence="6" id="KW-0460">Magnesium</keyword>
<comment type="subcellular location">
    <subcellularLocation>
        <location evidence="6">Cytoplasm</location>
    </subcellularLocation>
</comment>
<evidence type="ECO:0000256" key="3">
    <source>
        <dbReference type="ARBA" id="ARBA00022741"/>
    </source>
</evidence>
<dbReference type="Pfam" id="PF12631">
    <property type="entry name" value="MnmE_helical"/>
    <property type="match status" value="1"/>
</dbReference>
<dbReference type="InterPro" id="IPR031168">
    <property type="entry name" value="G_TrmE"/>
</dbReference>
<dbReference type="RefSeq" id="WP_377926032.1">
    <property type="nucleotide sequence ID" value="NZ_JBHUEM010000001.1"/>
</dbReference>
<comment type="caution">
    <text evidence="6">Lacks conserved residue(s) required for the propagation of feature annotation.</text>
</comment>
<comment type="caution">
    <text evidence="9">The sequence shown here is derived from an EMBL/GenBank/DDBJ whole genome shotgun (WGS) entry which is preliminary data.</text>
</comment>
<dbReference type="HAMAP" id="MF_00379">
    <property type="entry name" value="GTPase_MnmE"/>
    <property type="match status" value="1"/>
</dbReference>
<keyword evidence="3 6" id="KW-0547">Nucleotide-binding</keyword>
<dbReference type="Proteomes" id="UP001597214">
    <property type="component" value="Unassembled WGS sequence"/>
</dbReference>
<dbReference type="Pfam" id="PF10396">
    <property type="entry name" value="TrmE_N"/>
    <property type="match status" value="1"/>
</dbReference>
<feature type="binding site" evidence="6">
    <location>
        <begin position="230"/>
        <end position="235"/>
    </location>
    <ligand>
        <name>GTP</name>
        <dbReference type="ChEBI" id="CHEBI:37565"/>
    </ligand>
</feature>
<feature type="binding site" evidence="6">
    <location>
        <position position="22"/>
    </location>
    <ligand>
        <name>(6S)-5-formyl-5,6,7,8-tetrahydrofolate</name>
        <dbReference type="ChEBI" id="CHEBI:57457"/>
    </ligand>
</feature>
<dbReference type="InterPro" id="IPR018948">
    <property type="entry name" value="GTP-bd_TrmE_N"/>
</dbReference>
<feature type="binding site" evidence="6">
    <location>
        <position position="458"/>
    </location>
    <ligand>
        <name>(6S)-5-formyl-5,6,7,8-tetrahydrofolate</name>
        <dbReference type="ChEBI" id="CHEBI:57457"/>
    </ligand>
</feature>
<name>A0ABW4LLP7_9BACI</name>
<dbReference type="EC" id="3.6.-.-" evidence="6"/>
<feature type="binding site" evidence="6">
    <location>
        <position position="230"/>
    </location>
    <ligand>
        <name>K(+)</name>
        <dbReference type="ChEBI" id="CHEBI:29103"/>
    </ligand>
</feature>
<dbReference type="CDD" id="cd14858">
    <property type="entry name" value="TrmE_N"/>
    <property type="match status" value="1"/>
</dbReference>
<dbReference type="Gene3D" id="3.30.1360.120">
    <property type="entry name" value="Probable tRNA modification gtpase trme, domain 1"/>
    <property type="match status" value="1"/>
</dbReference>
<dbReference type="EMBL" id="JBHUEM010000001">
    <property type="protein sequence ID" value="MFD1734950.1"/>
    <property type="molecule type" value="Genomic_DNA"/>
</dbReference>
<evidence type="ECO:0000256" key="5">
    <source>
        <dbReference type="ARBA" id="ARBA00023134"/>
    </source>
</evidence>
<feature type="binding site" evidence="6">
    <location>
        <position position="254"/>
    </location>
    <ligand>
        <name>K(+)</name>
        <dbReference type="ChEBI" id="CHEBI:29103"/>
    </ligand>
</feature>
<dbReference type="CDD" id="cd04164">
    <property type="entry name" value="trmE"/>
    <property type="match status" value="1"/>
</dbReference>
<evidence type="ECO:0000256" key="7">
    <source>
        <dbReference type="RuleBase" id="RU003313"/>
    </source>
</evidence>
<evidence type="ECO:0000256" key="6">
    <source>
        <dbReference type="HAMAP-Rule" id="MF_00379"/>
    </source>
</evidence>
<keyword evidence="10" id="KW-1185">Reference proteome</keyword>
<dbReference type="InterPro" id="IPR027417">
    <property type="entry name" value="P-loop_NTPase"/>
</dbReference>
<evidence type="ECO:0000256" key="1">
    <source>
        <dbReference type="ARBA" id="ARBA00011043"/>
    </source>
</evidence>
<evidence type="ECO:0000313" key="10">
    <source>
        <dbReference type="Proteomes" id="UP001597214"/>
    </source>
</evidence>
<protein>
    <recommendedName>
        <fullName evidence="6">tRNA modification GTPase MnmE</fullName>
        <ecNumber evidence="6">3.6.-.-</ecNumber>
    </recommendedName>
</protein>
<evidence type="ECO:0000313" key="9">
    <source>
        <dbReference type="EMBL" id="MFD1734950.1"/>
    </source>
</evidence>
<dbReference type="Gene3D" id="1.20.120.430">
    <property type="entry name" value="tRNA modification GTPase MnmE domain 2"/>
    <property type="match status" value="1"/>
</dbReference>
<dbReference type="NCBIfam" id="NF003661">
    <property type="entry name" value="PRK05291.1-3"/>
    <property type="match status" value="1"/>
</dbReference>